<proteinExistence type="predicted"/>
<feature type="transmembrane region" description="Helical" evidence="1">
    <location>
        <begin position="53"/>
        <end position="74"/>
    </location>
</feature>
<sequence length="250" mass="27526">MPLTEPYRMAWRYALLCPLLFLIPAAFEFVQHISEMWLGFYGSLERMKAAEHAPLRMVLGHFKVIALTLVTYWAIRFYAFDSDPLAARTLDPRAVRLFIPVLLWAVLWLILLHDSLPLLLAAGLSQRGAAILLGVLLLTSFALDIGLAAWKSAAVLGNGGIGFLRSIQLTWRHFGWALGLMLAALLPLMIVHYALAVLPIGRPFWAAAMLLAVDSLLVAYMIPVAMAANWLIARRVTSAAGLSVMPPAAQ</sequence>
<dbReference type="EMBL" id="JACHKA010000001">
    <property type="protein sequence ID" value="MBB5985163.1"/>
    <property type="molecule type" value="Genomic_DNA"/>
</dbReference>
<dbReference type="Proteomes" id="UP001138540">
    <property type="component" value="Unassembled WGS sequence"/>
</dbReference>
<keyword evidence="1" id="KW-1133">Transmembrane helix</keyword>
<feature type="transmembrane region" description="Helical" evidence="1">
    <location>
        <begin position="174"/>
        <end position="198"/>
    </location>
</feature>
<accession>A0ABR6NF89</accession>
<feature type="transmembrane region" description="Helical" evidence="1">
    <location>
        <begin position="94"/>
        <end position="111"/>
    </location>
</feature>
<reference evidence="2 3" key="1">
    <citation type="submission" date="2020-08" db="EMBL/GenBank/DDBJ databases">
        <title>Exploring microbial biodiversity for novel pathways involved in the catabolism of aromatic compounds derived from lignin.</title>
        <authorList>
            <person name="Elkins J."/>
        </authorList>
    </citation>
    <scope>NUCLEOTIDE SEQUENCE [LARGE SCALE GENOMIC DNA]</scope>
    <source>
        <strain evidence="2 3">B1D3A</strain>
    </source>
</reference>
<evidence type="ECO:0000313" key="3">
    <source>
        <dbReference type="Proteomes" id="UP001138540"/>
    </source>
</evidence>
<keyword evidence="1" id="KW-0812">Transmembrane</keyword>
<keyword evidence="3" id="KW-1185">Reference proteome</keyword>
<protein>
    <submittedName>
        <fullName evidence="2">Uncharacterized protein</fullName>
    </submittedName>
</protein>
<evidence type="ECO:0000256" key="1">
    <source>
        <dbReference type="SAM" id="Phobius"/>
    </source>
</evidence>
<dbReference type="RefSeq" id="WP_184151187.1">
    <property type="nucleotide sequence ID" value="NZ_JACHKA010000001.1"/>
</dbReference>
<feature type="transmembrane region" description="Helical" evidence="1">
    <location>
        <begin position="12"/>
        <end position="33"/>
    </location>
</feature>
<keyword evidence="1" id="KW-0472">Membrane</keyword>
<name>A0ABR6NF89_9SPHN</name>
<evidence type="ECO:0000313" key="2">
    <source>
        <dbReference type="EMBL" id="MBB5985163.1"/>
    </source>
</evidence>
<organism evidence="2 3">
    <name type="scientific">Sphingobium lignivorans</name>
    <dbReference type="NCBI Taxonomy" id="2735886"/>
    <lineage>
        <taxon>Bacteria</taxon>
        <taxon>Pseudomonadati</taxon>
        <taxon>Pseudomonadota</taxon>
        <taxon>Alphaproteobacteria</taxon>
        <taxon>Sphingomonadales</taxon>
        <taxon>Sphingomonadaceae</taxon>
        <taxon>Sphingobium</taxon>
    </lineage>
</organism>
<feature type="transmembrane region" description="Helical" evidence="1">
    <location>
        <begin position="131"/>
        <end position="153"/>
    </location>
</feature>
<feature type="transmembrane region" description="Helical" evidence="1">
    <location>
        <begin position="204"/>
        <end position="232"/>
    </location>
</feature>
<gene>
    <name evidence="2" type="ORF">HNP60_001137</name>
</gene>
<comment type="caution">
    <text evidence="2">The sequence shown here is derived from an EMBL/GenBank/DDBJ whole genome shotgun (WGS) entry which is preliminary data.</text>
</comment>